<gene>
    <name evidence="2" type="ORF">B1B_00131</name>
</gene>
<proteinExistence type="predicted"/>
<organism evidence="2">
    <name type="scientific">mine drainage metagenome</name>
    <dbReference type="NCBI Taxonomy" id="410659"/>
    <lineage>
        <taxon>unclassified sequences</taxon>
        <taxon>metagenomes</taxon>
        <taxon>ecological metagenomes</taxon>
    </lineage>
</organism>
<sequence>MNLGIRPLLRALQRNPVGEVLIGMQIAITLAVLVNVTGIVTRRVRRIERPAGIDTRDTFAIVVSSLSKSFNFDAAESTDLAYLRGLPGVAAATVTTGEPLTHDGSYAQFSSQP</sequence>
<keyword evidence="1" id="KW-0472">Membrane</keyword>
<comment type="caution">
    <text evidence="2">The sequence shown here is derived from an EMBL/GenBank/DDBJ whole genome shotgun (WGS) entry which is preliminary data.</text>
</comment>
<keyword evidence="1" id="KW-0812">Transmembrane</keyword>
<name>T1CBI7_9ZZZZ</name>
<protein>
    <submittedName>
        <fullName evidence="2">ABC transporter, permease protein</fullName>
    </submittedName>
</protein>
<feature type="transmembrane region" description="Helical" evidence="1">
    <location>
        <begin position="20"/>
        <end position="40"/>
    </location>
</feature>
<dbReference type="EMBL" id="AUZY01000097">
    <property type="protein sequence ID" value="EQD79592.1"/>
    <property type="molecule type" value="Genomic_DNA"/>
</dbReference>
<reference evidence="2" key="1">
    <citation type="submission" date="2013-08" db="EMBL/GenBank/DDBJ databases">
        <authorList>
            <person name="Mendez C."/>
            <person name="Richter M."/>
            <person name="Ferrer M."/>
            <person name="Sanchez J."/>
        </authorList>
    </citation>
    <scope>NUCLEOTIDE SEQUENCE</scope>
</reference>
<evidence type="ECO:0000256" key="1">
    <source>
        <dbReference type="SAM" id="Phobius"/>
    </source>
</evidence>
<evidence type="ECO:0000313" key="2">
    <source>
        <dbReference type="EMBL" id="EQD79592.1"/>
    </source>
</evidence>
<reference evidence="2" key="2">
    <citation type="journal article" date="2014" name="ISME J.">
        <title>Microbial stratification in low pH oxic and suboxic macroscopic growths along an acid mine drainage.</title>
        <authorList>
            <person name="Mendez-Garcia C."/>
            <person name="Mesa V."/>
            <person name="Sprenger R.R."/>
            <person name="Richter M."/>
            <person name="Diez M.S."/>
            <person name="Solano J."/>
            <person name="Bargiela R."/>
            <person name="Golyshina O.V."/>
            <person name="Manteca A."/>
            <person name="Ramos J.L."/>
            <person name="Gallego J.R."/>
            <person name="Llorente I."/>
            <person name="Martins Dos Santos V.A."/>
            <person name="Jensen O.N."/>
            <person name="Pelaez A.I."/>
            <person name="Sanchez J."/>
            <person name="Ferrer M."/>
        </authorList>
    </citation>
    <scope>NUCLEOTIDE SEQUENCE</scope>
</reference>
<keyword evidence="1" id="KW-1133">Transmembrane helix</keyword>
<accession>T1CBI7</accession>
<dbReference type="AlphaFoldDB" id="T1CBI7"/>
<feature type="non-terminal residue" evidence="2">
    <location>
        <position position="113"/>
    </location>
</feature>